<organism evidence="1">
    <name type="scientific">Culex pipiens</name>
    <name type="common">House mosquito</name>
    <dbReference type="NCBI Taxonomy" id="7175"/>
    <lineage>
        <taxon>Eukaryota</taxon>
        <taxon>Metazoa</taxon>
        <taxon>Ecdysozoa</taxon>
        <taxon>Arthropoda</taxon>
        <taxon>Hexapoda</taxon>
        <taxon>Insecta</taxon>
        <taxon>Pterygota</taxon>
        <taxon>Neoptera</taxon>
        <taxon>Endopterygota</taxon>
        <taxon>Diptera</taxon>
        <taxon>Nematocera</taxon>
        <taxon>Culicoidea</taxon>
        <taxon>Culicidae</taxon>
        <taxon>Culicinae</taxon>
        <taxon>Culicini</taxon>
        <taxon>Culex</taxon>
        <taxon>Culex</taxon>
    </lineage>
</organism>
<dbReference type="AlphaFoldDB" id="A0A8D8CFA4"/>
<proteinExistence type="predicted"/>
<dbReference type="EMBL" id="HBUE01120392">
    <property type="protein sequence ID" value="CAG6492212.1"/>
    <property type="molecule type" value="Transcribed_RNA"/>
</dbReference>
<evidence type="ECO:0000313" key="1">
    <source>
        <dbReference type="EMBL" id="CAG6492212.1"/>
    </source>
</evidence>
<accession>A0A8D8CFA4</accession>
<sequence length="107" mass="12275">MLVTQLPKCFILCFFAISGNNFLQVKFNKKAVFILFLVSYTNQHQTNLSASKKNHTPLTLNKTLRTKLVSRQTFPTTPHSDIDVGVRKLNLSLSRSVLPKNRRKEEN</sequence>
<reference evidence="1" key="1">
    <citation type="submission" date="2021-05" db="EMBL/GenBank/DDBJ databases">
        <authorList>
            <person name="Alioto T."/>
            <person name="Alioto T."/>
            <person name="Gomez Garrido J."/>
        </authorList>
    </citation>
    <scope>NUCLEOTIDE SEQUENCE</scope>
</reference>
<name>A0A8D8CFA4_CULPI</name>
<protein>
    <submittedName>
        <fullName evidence="1">(northern house mosquito) hypothetical protein</fullName>
    </submittedName>
</protein>